<keyword evidence="2" id="KW-0472">Membrane</keyword>
<dbReference type="Pfam" id="PF07466">
    <property type="entry name" value="DUF1517"/>
    <property type="match status" value="1"/>
</dbReference>
<feature type="region of interest" description="Disordered" evidence="1">
    <location>
        <begin position="49"/>
        <end position="83"/>
    </location>
</feature>
<proteinExistence type="predicted"/>
<reference evidence="3" key="2">
    <citation type="journal article" date="2022" name="Microbiol. Resour. Announc.">
        <title>Metagenome Sequencing to Explore Phylogenomics of Terrestrial Cyanobacteria.</title>
        <authorList>
            <person name="Ward R.D."/>
            <person name="Stajich J.E."/>
            <person name="Johansen J.R."/>
            <person name="Huntemann M."/>
            <person name="Clum A."/>
            <person name="Foster B."/>
            <person name="Foster B."/>
            <person name="Roux S."/>
            <person name="Palaniappan K."/>
            <person name="Varghese N."/>
            <person name="Mukherjee S."/>
            <person name="Reddy T.B.K."/>
            <person name="Daum C."/>
            <person name="Copeland A."/>
            <person name="Chen I.A."/>
            <person name="Ivanova N.N."/>
            <person name="Kyrpides N.C."/>
            <person name="Shapiro N."/>
            <person name="Eloe-Fadrosh E.A."/>
            <person name="Pietrasiak N."/>
        </authorList>
    </citation>
    <scope>NUCLEOTIDE SEQUENCE</scope>
    <source>
        <strain evidence="3">UHER 2000/2452</strain>
    </source>
</reference>
<accession>A0A951UL56</accession>
<comment type="caution">
    <text evidence="3">The sequence shown here is derived from an EMBL/GenBank/DDBJ whole genome shotgun (WGS) entry which is preliminary data.</text>
</comment>
<organism evidence="3 4">
    <name type="scientific">Drouetiella hepatica Uher 2000/2452</name>
    <dbReference type="NCBI Taxonomy" id="904376"/>
    <lineage>
        <taxon>Bacteria</taxon>
        <taxon>Bacillati</taxon>
        <taxon>Cyanobacteriota</taxon>
        <taxon>Cyanophyceae</taxon>
        <taxon>Oculatellales</taxon>
        <taxon>Oculatellaceae</taxon>
        <taxon>Drouetiella</taxon>
    </lineage>
</organism>
<keyword evidence="2" id="KW-1133">Transmembrane helix</keyword>
<dbReference type="AlphaFoldDB" id="A0A951UL56"/>
<sequence>MSHRSRLHLLTPLLAFTLVNSLSVSSLSVSNLSISEQAEFSVHLKGDRVEAKSSGGRSRGGSFRRSSPPAPSRSTTPYRSDNPRVYVDPYPYRSYPVGGYGYSSPLNFLTFILLAGGLATFGVILWYFLVRRPANQAGQPEAVPGTNRDLQNDTVTVTQLQVALLAQARQLQADLTELTLNLETDTPEGRTELLRESVLALLRSPENWTHVFAKSQTFKSREEAESQFEQVSIEERSKFSAETLAKVGGQTRRQTLRAGDEPAAYIVVTLLIGTENDNPLVRPMHTIEELQNSLRQISALPPEYLSVFELLWSPQDSADSLTHDELLAEYPSLIQIA</sequence>
<reference evidence="3" key="1">
    <citation type="submission" date="2021-05" db="EMBL/GenBank/DDBJ databases">
        <authorList>
            <person name="Pietrasiak N."/>
            <person name="Ward R."/>
            <person name="Stajich J.E."/>
            <person name="Kurbessoian T."/>
        </authorList>
    </citation>
    <scope>NUCLEOTIDE SEQUENCE</scope>
    <source>
        <strain evidence="3">UHER 2000/2452</strain>
    </source>
</reference>
<dbReference type="PANTHER" id="PTHR33975:SF2">
    <property type="entry name" value="MYELIN-ASSOCIATED OLIGODENDROCYTE BASIC PROTEIN"/>
    <property type="match status" value="1"/>
</dbReference>
<keyword evidence="2" id="KW-0812">Transmembrane</keyword>
<dbReference type="PANTHER" id="PTHR33975">
    <property type="entry name" value="MYELIN-ASSOCIATED OLIGODENDROCYTE BASIC PROTEIN"/>
    <property type="match status" value="1"/>
</dbReference>
<gene>
    <name evidence="3" type="ORF">KME15_04620</name>
</gene>
<dbReference type="PIRSF" id="PIRSF037221">
    <property type="entry name" value="DUF1517"/>
    <property type="match status" value="1"/>
</dbReference>
<evidence type="ECO:0000256" key="1">
    <source>
        <dbReference type="SAM" id="MobiDB-lite"/>
    </source>
</evidence>
<dbReference type="EMBL" id="JAHHHD010000003">
    <property type="protein sequence ID" value="MBW4657935.1"/>
    <property type="molecule type" value="Genomic_DNA"/>
</dbReference>
<feature type="transmembrane region" description="Helical" evidence="2">
    <location>
        <begin position="108"/>
        <end position="129"/>
    </location>
</feature>
<evidence type="ECO:0000313" key="3">
    <source>
        <dbReference type="EMBL" id="MBW4657935.1"/>
    </source>
</evidence>
<dbReference type="Proteomes" id="UP000757435">
    <property type="component" value="Unassembled WGS sequence"/>
</dbReference>
<name>A0A951UL56_9CYAN</name>
<dbReference type="InterPro" id="IPR053023">
    <property type="entry name" value="FLAP_modulator"/>
</dbReference>
<protein>
    <submittedName>
        <fullName evidence="3">DUF1517 domain-containing protein</fullName>
    </submittedName>
</protein>
<evidence type="ECO:0000313" key="4">
    <source>
        <dbReference type="Proteomes" id="UP000757435"/>
    </source>
</evidence>
<evidence type="ECO:0000256" key="2">
    <source>
        <dbReference type="SAM" id="Phobius"/>
    </source>
</evidence>
<dbReference type="InterPro" id="IPR010903">
    <property type="entry name" value="DUF1517"/>
</dbReference>
<feature type="compositionally biased region" description="Low complexity" evidence="1">
    <location>
        <begin position="53"/>
        <end position="80"/>
    </location>
</feature>